<dbReference type="Proteomes" id="UP001244011">
    <property type="component" value="Unassembled WGS sequence"/>
</dbReference>
<keyword evidence="1" id="KW-1133">Transmembrane helix</keyword>
<dbReference type="RefSeq" id="XP_060279946.1">
    <property type="nucleotide sequence ID" value="XM_060430692.1"/>
</dbReference>
<evidence type="ECO:0000256" key="1">
    <source>
        <dbReference type="SAM" id="Phobius"/>
    </source>
</evidence>
<proteinExistence type="predicted"/>
<feature type="transmembrane region" description="Helical" evidence="1">
    <location>
        <begin position="54"/>
        <end position="76"/>
    </location>
</feature>
<organism evidence="2 3">
    <name type="scientific">Phialemonium atrogriseum</name>
    <dbReference type="NCBI Taxonomy" id="1093897"/>
    <lineage>
        <taxon>Eukaryota</taxon>
        <taxon>Fungi</taxon>
        <taxon>Dikarya</taxon>
        <taxon>Ascomycota</taxon>
        <taxon>Pezizomycotina</taxon>
        <taxon>Sordariomycetes</taxon>
        <taxon>Sordariomycetidae</taxon>
        <taxon>Cephalothecales</taxon>
        <taxon>Cephalothecaceae</taxon>
        <taxon>Phialemonium</taxon>
    </lineage>
</organism>
<evidence type="ECO:0000313" key="3">
    <source>
        <dbReference type="Proteomes" id="UP001244011"/>
    </source>
</evidence>
<reference evidence="2" key="1">
    <citation type="submission" date="2023-06" db="EMBL/GenBank/DDBJ databases">
        <title>Genome-scale phylogeny and comparative genomics of the fungal order Sordariales.</title>
        <authorList>
            <consortium name="Lawrence Berkeley National Laboratory"/>
            <person name="Hensen N."/>
            <person name="Bonometti L."/>
            <person name="Westerberg I."/>
            <person name="Brannstrom I.O."/>
            <person name="Guillou S."/>
            <person name="Cros-Aarteil S."/>
            <person name="Calhoun S."/>
            <person name="Haridas S."/>
            <person name="Kuo A."/>
            <person name="Mondo S."/>
            <person name="Pangilinan J."/>
            <person name="Riley R."/>
            <person name="Labutti K."/>
            <person name="Andreopoulos B."/>
            <person name="Lipzen A."/>
            <person name="Chen C."/>
            <person name="Yanf M."/>
            <person name="Daum C."/>
            <person name="Ng V."/>
            <person name="Clum A."/>
            <person name="Steindorff A."/>
            <person name="Ohm R."/>
            <person name="Martin F."/>
            <person name="Silar P."/>
            <person name="Natvig D."/>
            <person name="Lalanne C."/>
            <person name="Gautier V."/>
            <person name="Ament-Velasquez S.L."/>
            <person name="Kruys A."/>
            <person name="Hutchinson M.I."/>
            <person name="Powell A.J."/>
            <person name="Barry K."/>
            <person name="Miller A.N."/>
            <person name="Grigoriev I.V."/>
            <person name="Debuchy R."/>
            <person name="Gladieux P."/>
            <person name="Thoren M.H."/>
            <person name="Johannesson H."/>
        </authorList>
    </citation>
    <scope>NUCLEOTIDE SEQUENCE</scope>
    <source>
        <strain evidence="2">8032-3</strain>
    </source>
</reference>
<protein>
    <recommendedName>
        <fullName evidence="4">MARVEL domain-containing protein</fullName>
    </recommendedName>
</protein>
<comment type="caution">
    <text evidence="2">The sequence shown here is derived from an EMBL/GenBank/DDBJ whole genome shotgun (WGS) entry which is preliminary data.</text>
</comment>
<keyword evidence="3" id="KW-1185">Reference proteome</keyword>
<dbReference type="GeneID" id="85313879"/>
<gene>
    <name evidence="2" type="ORF">QBC33DRAFT_573178</name>
</gene>
<keyword evidence="1" id="KW-0472">Membrane</keyword>
<feature type="transmembrane region" description="Helical" evidence="1">
    <location>
        <begin position="83"/>
        <end position="106"/>
    </location>
</feature>
<name>A0AAJ0BSK7_9PEZI</name>
<dbReference type="EMBL" id="MU839025">
    <property type="protein sequence ID" value="KAK1763733.1"/>
    <property type="molecule type" value="Genomic_DNA"/>
</dbReference>
<sequence length="205" mass="22381">MTPKRSNKPPRRSLYPCVTSYLIQVLQVLSACTVSGVMFFFISHLHGKSYTMPWMFFMLQASALLTLIAILGLSIWGCLRGPIPLIGSIIHGVLFVSWGIGFGLLAHAMSTTITRPCTTVYWGNSQGVQICTLYKALFAGAAMGVLSTLGATAVEISASRKLAAMRRRQPEDTVVLLTKGPADTRYMPVWGDDVHGRTHQYSGRG</sequence>
<evidence type="ECO:0000313" key="2">
    <source>
        <dbReference type="EMBL" id="KAK1763733.1"/>
    </source>
</evidence>
<feature type="transmembrane region" description="Helical" evidence="1">
    <location>
        <begin position="21"/>
        <end position="42"/>
    </location>
</feature>
<dbReference type="AlphaFoldDB" id="A0AAJ0BSK7"/>
<accession>A0AAJ0BSK7</accession>
<dbReference type="PROSITE" id="PS51257">
    <property type="entry name" value="PROKAR_LIPOPROTEIN"/>
    <property type="match status" value="1"/>
</dbReference>
<keyword evidence="1" id="KW-0812">Transmembrane</keyword>
<feature type="transmembrane region" description="Helical" evidence="1">
    <location>
        <begin position="136"/>
        <end position="158"/>
    </location>
</feature>
<evidence type="ECO:0008006" key="4">
    <source>
        <dbReference type="Google" id="ProtNLM"/>
    </source>
</evidence>